<dbReference type="AlphaFoldDB" id="A0A8J3TI11"/>
<evidence type="ECO:0000313" key="2">
    <source>
        <dbReference type="Proteomes" id="UP000599074"/>
    </source>
</evidence>
<proteinExistence type="predicted"/>
<evidence type="ECO:0000313" key="1">
    <source>
        <dbReference type="EMBL" id="GII21825.1"/>
    </source>
</evidence>
<sequence length="207" mass="22475">MPVRPVSPGILVEELADIVAGAPSGRWLRVGVDGPPPAGPHDLADALVTPLRVRGRPVQRVRADDFLRPASLRLERGRTDPDAFYEDWLDVRGLTREVLDPLGSAGTGRILPTLWDADRDRATRAGYVTVPDSGVLLLSGALLLGTGLPLDLVVHLEMSPAALARRTVEADRWTLPAYRRYADEVDPPMLADVVVRVDDPRHPALVA</sequence>
<dbReference type="Gene3D" id="3.40.50.300">
    <property type="entry name" value="P-loop containing nucleotide triphosphate hydrolases"/>
    <property type="match status" value="1"/>
</dbReference>
<dbReference type="GO" id="GO:0016301">
    <property type="term" value="F:kinase activity"/>
    <property type="evidence" value="ECO:0007669"/>
    <property type="project" value="UniProtKB-KW"/>
</dbReference>
<organism evidence="1 2">
    <name type="scientific">Planosporangium mesophilum</name>
    <dbReference type="NCBI Taxonomy" id="689768"/>
    <lineage>
        <taxon>Bacteria</taxon>
        <taxon>Bacillati</taxon>
        <taxon>Actinomycetota</taxon>
        <taxon>Actinomycetes</taxon>
        <taxon>Micromonosporales</taxon>
        <taxon>Micromonosporaceae</taxon>
        <taxon>Planosporangium</taxon>
    </lineage>
</organism>
<keyword evidence="1" id="KW-0418">Kinase</keyword>
<name>A0A8J3TI11_9ACTN</name>
<comment type="caution">
    <text evidence="1">The sequence shown here is derived from an EMBL/GenBank/DDBJ whole genome shotgun (WGS) entry which is preliminary data.</text>
</comment>
<dbReference type="Proteomes" id="UP000599074">
    <property type="component" value="Unassembled WGS sequence"/>
</dbReference>
<dbReference type="InterPro" id="IPR027417">
    <property type="entry name" value="P-loop_NTPase"/>
</dbReference>
<gene>
    <name evidence="1" type="ORF">Pme01_14220</name>
</gene>
<keyword evidence="2" id="KW-1185">Reference proteome</keyword>
<dbReference type="RefSeq" id="WP_168114147.1">
    <property type="nucleotide sequence ID" value="NZ_BOON01000013.1"/>
</dbReference>
<reference evidence="1" key="1">
    <citation type="submission" date="2021-01" db="EMBL/GenBank/DDBJ databases">
        <title>Whole genome shotgun sequence of Planosporangium mesophilum NBRC 109066.</title>
        <authorList>
            <person name="Komaki H."/>
            <person name="Tamura T."/>
        </authorList>
    </citation>
    <scope>NUCLEOTIDE SEQUENCE</scope>
    <source>
        <strain evidence="1">NBRC 109066</strain>
    </source>
</reference>
<dbReference type="SUPFAM" id="SSF52540">
    <property type="entry name" value="P-loop containing nucleoside triphosphate hydrolases"/>
    <property type="match status" value="1"/>
</dbReference>
<accession>A0A8J3TI11</accession>
<protein>
    <submittedName>
        <fullName evidence="1">Uridine kinase</fullName>
    </submittedName>
</protein>
<keyword evidence="1" id="KW-0808">Transferase</keyword>
<dbReference type="EMBL" id="BOON01000013">
    <property type="protein sequence ID" value="GII21825.1"/>
    <property type="molecule type" value="Genomic_DNA"/>
</dbReference>